<dbReference type="OrthoDB" id="96619at2759"/>
<sequence length="258" mass="29576">MQEVISSHQILYLTLVFAITRQIATPNALVPRVDTRYHYQPGWCGFAWFHHRCPSNGATTGTQWIPLNNDKDTHMKPLAFLEGQGFHPDKDFNGWRAQNGYKSLRDFMDRAKYTVTPGADQTCGWSDPKGTPQPIPKGGVMRSTGYTHDGPCAVYLDDVLVMEYDNCHEKITGKDYPIDFSSCEKNGSCTLYWFWLGVRFVKNRGSWQVYKECIPVTAGGANGGAVQPKPRHQNKNEWWKQKNNGWEKQMEQQKHLRM</sequence>
<accession>A0A9W6TIG7</accession>
<dbReference type="EMBL" id="BSXW01000178">
    <property type="protein sequence ID" value="GMF13976.1"/>
    <property type="molecule type" value="Genomic_DNA"/>
</dbReference>
<evidence type="ECO:0000256" key="1">
    <source>
        <dbReference type="SAM" id="MobiDB-lite"/>
    </source>
</evidence>
<reference evidence="2" key="1">
    <citation type="submission" date="2023-04" db="EMBL/GenBank/DDBJ databases">
        <title>Phytophthora lilii NBRC 32176.</title>
        <authorList>
            <person name="Ichikawa N."/>
            <person name="Sato H."/>
            <person name="Tonouchi N."/>
        </authorList>
    </citation>
    <scope>NUCLEOTIDE SEQUENCE</scope>
    <source>
        <strain evidence="2">NBRC 32176</strain>
    </source>
</reference>
<dbReference type="Proteomes" id="UP001165083">
    <property type="component" value="Unassembled WGS sequence"/>
</dbReference>
<proteinExistence type="predicted"/>
<evidence type="ECO:0000313" key="3">
    <source>
        <dbReference type="Proteomes" id="UP001165083"/>
    </source>
</evidence>
<comment type="caution">
    <text evidence="2">The sequence shown here is derived from an EMBL/GenBank/DDBJ whole genome shotgun (WGS) entry which is preliminary data.</text>
</comment>
<name>A0A9W6TIG7_9STRA</name>
<dbReference type="AlphaFoldDB" id="A0A9W6TIG7"/>
<gene>
    <name evidence="2" type="ORF">Plil01_000439500</name>
</gene>
<protein>
    <submittedName>
        <fullName evidence="2">Unnamed protein product</fullName>
    </submittedName>
</protein>
<organism evidence="2 3">
    <name type="scientific">Phytophthora lilii</name>
    <dbReference type="NCBI Taxonomy" id="2077276"/>
    <lineage>
        <taxon>Eukaryota</taxon>
        <taxon>Sar</taxon>
        <taxon>Stramenopiles</taxon>
        <taxon>Oomycota</taxon>
        <taxon>Peronosporomycetes</taxon>
        <taxon>Peronosporales</taxon>
        <taxon>Peronosporaceae</taxon>
        <taxon>Phytophthora</taxon>
    </lineage>
</organism>
<keyword evidence="3" id="KW-1185">Reference proteome</keyword>
<feature type="region of interest" description="Disordered" evidence="1">
    <location>
        <begin position="221"/>
        <end position="244"/>
    </location>
</feature>
<evidence type="ECO:0000313" key="2">
    <source>
        <dbReference type="EMBL" id="GMF13976.1"/>
    </source>
</evidence>